<feature type="region of interest" description="Disordered" evidence="1">
    <location>
        <begin position="201"/>
        <end position="238"/>
    </location>
</feature>
<feature type="compositionally biased region" description="Basic and acidic residues" evidence="1">
    <location>
        <begin position="201"/>
        <end position="212"/>
    </location>
</feature>
<protein>
    <submittedName>
        <fullName evidence="2">Uncharacterized protein</fullName>
    </submittedName>
</protein>
<sequence>MEQARKYMSKSESLLSKIFNYEIPKMKEYVHEPKDEAYFHKLIQECHRERQQTSQGALPATTVDKKAHCITPTAPLVEVPHISAQENFRFADSSVPPQMHRKDGLHARNKNFSPPKPDQIKKKCRRNPLSTISSNDLLLNRTNNMRSGDLLKNMPYPEHLRGLMVENAPIPQSHNRTASDPFITPIQPYARQKAKLNKKAESNISKRPDSHKFKTKVQPVPPSLHTQQRKAVRKRNIHDKGKRYAHNSTEGIKIVKCGVASPASTDQLPNQDFDSDVSDFYSDKEYSYIADMCSDQSDGDSEDGNYPLANNETIYETFYIFTSVSK</sequence>
<dbReference type="Proteomes" id="UP000077755">
    <property type="component" value="Chromosome 9"/>
</dbReference>
<evidence type="ECO:0000313" key="2">
    <source>
        <dbReference type="EMBL" id="WOH13975.1"/>
    </source>
</evidence>
<dbReference type="EMBL" id="CP093351">
    <property type="protein sequence ID" value="WOH13975.1"/>
    <property type="molecule type" value="Genomic_DNA"/>
</dbReference>
<reference evidence="2" key="1">
    <citation type="journal article" date="2016" name="Nat. Genet.">
        <title>A high-quality carrot genome assembly provides new insights into carotenoid accumulation and asterid genome evolution.</title>
        <authorList>
            <person name="Iorizzo M."/>
            <person name="Ellison S."/>
            <person name="Senalik D."/>
            <person name="Zeng P."/>
            <person name="Satapoomin P."/>
            <person name="Huang J."/>
            <person name="Bowman M."/>
            <person name="Iovene M."/>
            <person name="Sanseverino W."/>
            <person name="Cavagnaro P."/>
            <person name="Yildiz M."/>
            <person name="Macko-Podgorni A."/>
            <person name="Moranska E."/>
            <person name="Grzebelus E."/>
            <person name="Grzebelus D."/>
            <person name="Ashrafi H."/>
            <person name="Zheng Z."/>
            <person name="Cheng S."/>
            <person name="Spooner D."/>
            <person name="Van Deynze A."/>
            <person name="Simon P."/>
        </authorList>
    </citation>
    <scope>NUCLEOTIDE SEQUENCE</scope>
    <source>
        <tissue evidence="2">Leaf</tissue>
    </source>
</reference>
<dbReference type="AlphaFoldDB" id="A0A175YE88"/>
<feature type="region of interest" description="Disordered" evidence="1">
    <location>
        <begin position="98"/>
        <end position="122"/>
    </location>
</feature>
<gene>
    <name evidence="2" type="ORF">DCAR_0933490</name>
</gene>
<dbReference type="Gramene" id="KZM81521">
    <property type="protein sequence ID" value="KZM81521"/>
    <property type="gene ID" value="DCAR_029134"/>
</dbReference>
<name>A0A175YE88_DAUCS</name>
<proteinExistence type="predicted"/>
<organism evidence="2 3">
    <name type="scientific">Daucus carota subsp. sativus</name>
    <name type="common">Carrot</name>
    <dbReference type="NCBI Taxonomy" id="79200"/>
    <lineage>
        <taxon>Eukaryota</taxon>
        <taxon>Viridiplantae</taxon>
        <taxon>Streptophyta</taxon>
        <taxon>Embryophyta</taxon>
        <taxon>Tracheophyta</taxon>
        <taxon>Spermatophyta</taxon>
        <taxon>Magnoliopsida</taxon>
        <taxon>eudicotyledons</taxon>
        <taxon>Gunneridae</taxon>
        <taxon>Pentapetalae</taxon>
        <taxon>asterids</taxon>
        <taxon>campanulids</taxon>
        <taxon>Apiales</taxon>
        <taxon>Apiaceae</taxon>
        <taxon>Apioideae</taxon>
        <taxon>Scandiceae</taxon>
        <taxon>Daucinae</taxon>
        <taxon>Daucus</taxon>
        <taxon>Daucus sect. Daucus</taxon>
    </lineage>
</organism>
<accession>A0A175YE88</accession>
<feature type="compositionally biased region" description="Basic residues" evidence="1">
    <location>
        <begin position="227"/>
        <end position="238"/>
    </location>
</feature>
<evidence type="ECO:0000313" key="3">
    <source>
        <dbReference type="Proteomes" id="UP000077755"/>
    </source>
</evidence>
<evidence type="ECO:0000256" key="1">
    <source>
        <dbReference type="SAM" id="MobiDB-lite"/>
    </source>
</evidence>
<reference evidence="2" key="2">
    <citation type="submission" date="2022-03" db="EMBL/GenBank/DDBJ databases">
        <title>Draft title - Genomic analysis of global carrot germplasm unveils the trajectory of domestication and the origin of high carotenoid orange carrot.</title>
        <authorList>
            <person name="Iorizzo M."/>
            <person name="Ellison S."/>
            <person name="Senalik D."/>
            <person name="Macko-Podgorni A."/>
            <person name="Grzebelus D."/>
            <person name="Bostan H."/>
            <person name="Rolling W."/>
            <person name="Curaba J."/>
            <person name="Simon P."/>
        </authorList>
    </citation>
    <scope>NUCLEOTIDE SEQUENCE</scope>
    <source>
        <tissue evidence="2">Leaf</tissue>
    </source>
</reference>
<keyword evidence="3" id="KW-1185">Reference proteome</keyword>